<organism evidence="4 5">
    <name type="scientific">Bacteroides muris</name>
    <name type="common">ex Afrizal et al. 2022</name>
    <dbReference type="NCBI Taxonomy" id="2516960"/>
    <lineage>
        <taxon>Bacteria</taxon>
        <taxon>Pseudomonadati</taxon>
        <taxon>Bacteroidota</taxon>
        <taxon>Bacteroidia</taxon>
        <taxon>Bacteroidales</taxon>
        <taxon>Bacteroidaceae</taxon>
        <taxon>Bacteroides</taxon>
    </lineage>
</organism>
<dbReference type="RefSeq" id="WP_136011057.1">
    <property type="nucleotide sequence ID" value="NZ_SRYZ01000047.1"/>
</dbReference>
<keyword evidence="1" id="KW-0479">Metal-binding</keyword>
<accession>A0A4S2AJQ8</accession>
<dbReference type="AlphaFoldDB" id="A0A4S2AJQ8"/>
<proteinExistence type="predicted"/>
<dbReference type="GO" id="GO:0051536">
    <property type="term" value="F:iron-sulfur cluster binding"/>
    <property type="evidence" value="ECO:0007669"/>
    <property type="project" value="UniProtKB-KW"/>
</dbReference>
<dbReference type="EMBL" id="SRYZ01000047">
    <property type="protein sequence ID" value="TGY01306.1"/>
    <property type="molecule type" value="Genomic_DNA"/>
</dbReference>
<evidence type="ECO:0000256" key="1">
    <source>
        <dbReference type="ARBA" id="ARBA00022723"/>
    </source>
</evidence>
<gene>
    <name evidence="4" type="ORF">E5355_15505</name>
</gene>
<evidence type="ECO:0000313" key="4">
    <source>
        <dbReference type="EMBL" id="TGY01306.1"/>
    </source>
</evidence>
<evidence type="ECO:0000313" key="5">
    <source>
        <dbReference type="Proteomes" id="UP000310532"/>
    </source>
</evidence>
<protein>
    <submittedName>
        <fullName evidence="4">Epoxyqueuosine reductase</fullName>
    </submittedName>
</protein>
<keyword evidence="2" id="KW-0408">Iron</keyword>
<dbReference type="SUPFAM" id="SSF46548">
    <property type="entry name" value="alpha-helical ferredoxin"/>
    <property type="match status" value="1"/>
</dbReference>
<dbReference type="PANTHER" id="PTHR42827:SF1">
    <property type="entry name" value="IRON-SULFUR CLUSTER-BINDING PROTEIN"/>
    <property type="match status" value="1"/>
</dbReference>
<keyword evidence="3" id="KW-0411">Iron-sulfur</keyword>
<evidence type="ECO:0000256" key="2">
    <source>
        <dbReference type="ARBA" id="ARBA00023004"/>
    </source>
</evidence>
<keyword evidence="5" id="KW-1185">Reference proteome</keyword>
<dbReference type="GO" id="GO:0046872">
    <property type="term" value="F:metal ion binding"/>
    <property type="evidence" value="ECO:0007669"/>
    <property type="project" value="UniProtKB-KW"/>
</dbReference>
<dbReference type="Proteomes" id="UP000310532">
    <property type="component" value="Unassembled WGS sequence"/>
</dbReference>
<dbReference type="PROSITE" id="PS00198">
    <property type="entry name" value="4FE4S_FER_1"/>
    <property type="match status" value="1"/>
</dbReference>
<sequence length="227" mass="25546">MNVLNWEIEQLLRNENADFVHFVDISMLNVRQNRGLPYAILVGLVINPQFIKTVHGDPNYVHTINDEYAQTEQRVGLISDKLASWLIRKGYIALSQSDNALLVENTFDFTTKTSVLPHKTIAVLSGIGYIGKNNLFITTEYGAAQCLGTVLTNAPLSIVKRHIKSPQCGKCNICKDVCPQRVLNGVCWDINVSRDDIVNVYDCVTCLKCLVYCHKTQAYLKRAIKQD</sequence>
<comment type="caution">
    <text evidence="4">The sequence shown here is derived from an EMBL/GenBank/DDBJ whole genome shotgun (WGS) entry which is preliminary data.</text>
</comment>
<evidence type="ECO:0000256" key="3">
    <source>
        <dbReference type="ARBA" id="ARBA00023014"/>
    </source>
</evidence>
<dbReference type="PANTHER" id="PTHR42827">
    <property type="entry name" value="IRON-SULFUR CLUSTER-BINDING PROTEIN-RELATED"/>
    <property type="match status" value="1"/>
</dbReference>
<dbReference type="InterPro" id="IPR017900">
    <property type="entry name" value="4Fe4S_Fe_S_CS"/>
</dbReference>
<name>A0A4S2AJQ8_9BACE</name>
<reference evidence="4 5" key="1">
    <citation type="submission" date="2019-04" db="EMBL/GenBank/DDBJ databases">
        <title>Microbes associate with the intestines of laboratory mice.</title>
        <authorList>
            <person name="Navarre W."/>
            <person name="Wong E."/>
            <person name="Huang K."/>
            <person name="Tropini C."/>
            <person name="Ng K."/>
            <person name="Yu B."/>
        </authorList>
    </citation>
    <scope>NUCLEOTIDE SEQUENCE [LARGE SCALE GENOMIC DNA]</scope>
    <source>
        <strain evidence="4 5">NM69_E16B</strain>
    </source>
</reference>